<gene>
    <name evidence="1" type="ORF">K431DRAFT_37743</name>
</gene>
<name>A0A9P4UK58_9PEZI</name>
<evidence type="ECO:0000313" key="1">
    <source>
        <dbReference type="EMBL" id="KAF2715966.1"/>
    </source>
</evidence>
<accession>A0A9P4UK58</accession>
<protein>
    <submittedName>
        <fullName evidence="1">Uncharacterized protein</fullName>
    </submittedName>
</protein>
<dbReference type="Proteomes" id="UP000799441">
    <property type="component" value="Unassembled WGS sequence"/>
</dbReference>
<reference evidence="1" key="1">
    <citation type="journal article" date="2020" name="Stud. Mycol.">
        <title>101 Dothideomycetes genomes: a test case for predicting lifestyles and emergence of pathogens.</title>
        <authorList>
            <person name="Haridas S."/>
            <person name="Albert R."/>
            <person name="Binder M."/>
            <person name="Bloem J."/>
            <person name="Labutti K."/>
            <person name="Salamov A."/>
            <person name="Andreopoulos B."/>
            <person name="Baker S."/>
            <person name="Barry K."/>
            <person name="Bills G."/>
            <person name="Bluhm B."/>
            <person name="Cannon C."/>
            <person name="Castanera R."/>
            <person name="Culley D."/>
            <person name="Daum C."/>
            <person name="Ezra D."/>
            <person name="Gonzalez J."/>
            <person name="Henrissat B."/>
            <person name="Kuo A."/>
            <person name="Liang C."/>
            <person name="Lipzen A."/>
            <person name="Lutzoni F."/>
            <person name="Magnuson J."/>
            <person name="Mondo S."/>
            <person name="Nolan M."/>
            <person name="Ohm R."/>
            <person name="Pangilinan J."/>
            <person name="Park H.-J."/>
            <person name="Ramirez L."/>
            <person name="Alfaro M."/>
            <person name="Sun H."/>
            <person name="Tritt A."/>
            <person name="Yoshinaga Y."/>
            <person name="Zwiers L.-H."/>
            <person name="Turgeon B."/>
            <person name="Goodwin S."/>
            <person name="Spatafora J."/>
            <person name="Crous P."/>
            <person name="Grigoriev I."/>
        </authorList>
    </citation>
    <scope>NUCLEOTIDE SEQUENCE</scope>
    <source>
        <strain evidence="1">CBS 116435</strain>
    </source>
</reference>
<comment type="caution">
    <text evidence="1">The sequence shown here is derived from an EMBL/GenBank/DDBJ whole genome shotgun (WGS) entry which is preliminary data.</text>
</comment>
<sequence>MLRGEYQYSLSSTCALCMQQEATGQDRARSERWSACCCGRPAPAPASSAINTGNQIQIWYYSYCGQCIRYAPDSIRSTDIREWAYALEINPTGTVDVSLAPCWHGGGAWRRRRVSERATEVLLYGTRWGGGFPCQHCKAPWEARPPPKSLKKAAVKCA</sequence>
<dbReference type="AlphaFoldDB" id="A0A9P4UK58"/>
<evidence type="ECO:0000313" key="2">
    <source>
        <dbReference type="Proteomes" id="UP000799441"/>
    </source>
</evidence>
<organism evidence="1 2">
    <name type="scientific">Polychaeton citri CBS 116435</name>
    <dbReference type="NCBI Taxonomy" id="1314669"/>
    <lineage>
        <taxon>Eukaryota</taxon>
        <taxon>Fungi</taxon>
        <taxon>Dikarya</taxon>
        <taxon>Ascomycota</taxon>
        <taxon>Pezizomycotina</taxon>
        <taxon>Dothideomycetes</taxon>
        <taxon>Dothideomycetidae</taxon>
        <taxon>Capnodiales</taxon>
        <taxon>Capnodiaceae</taxon>
        <taxon>Polychaeton</taxon>
    </lineage>
</organism>
<proteinExistence type="predicted"/>
<dbReference type="EMBL" id="MU003914">
    <property type="protein sequence ID" value="KAF2715966.1"/>
    <property type="molecule type" value="Genomic_DNA"/>
</dbReference>
<keyword evidence="2" id="KW-1185">Reference proteome</keyword>